<evidence type="ECO:0000256" key="6">
    <source>
        <dbReference type="ARBA" id="ARBA00023136"/>
    </source>
</evidence>
<feature type="domain" description="Acyltransferase 3" evidence="9">
    <location>
        <begin position="4"/>
        <end position="349"/>
    </location>
</feature>
<dbReference type="STRING" id="1122154.SAMN02746068_01634"/>
<dbReference type="GO" id="GO:0016747">
    <property type="term" value="F:acyltransferase activity, transferring groups other than amino-acyl groups"/>
    <property type="evidence" value="ECO:0007669"/>
    <property type="project" value="InterPro"/>
</dbReference>
<dbReference type="PANTHER" id="PTHR23028">
    <property type="entry name" value="ACETYLTRANSFERASE"/>
    <property type="match status" value="1"/>
</dbReference>
<name>A0A1K2HFF9_9LACT</name>
<dbReference type="GO" id="GO:0016787">
    <property type="term" value="F:hydrolase activity"/>
    <property type="evidence" value="ECO:0007669"/>
    <property type="project" value="UniProtKB-KW"/>
</dbReference>
<keyword evidence="6 8" id="KW-0472">Membrane</keyword>
<evidence type="ECO:0000256" key="8">
    <source>
        <dbReference type="SAM" id="Phobius"/>
    </source>
</evidence>
<feature type="transmembrane region" description="Helical" evidence="8">
    <location>
        <begin position="370"/>
        <end position="388"/>
    </location>
</feature>
<evidence type="ECO:0000256" key="7">
    <source>
        <dbReference type="ARBA" id="ARBA00023315"/>
    </source>
</evidence>
<feature type="transmembrane region" description="Helical" evidence="8">
    <location>
        <begin position="72"/>
        <end position="90"/>
    </location>
</feature>
<keyword evidence="2" id="KW-1003">Cell membrane</keyword>
<feature type="transmembrane region" description="Helical" evidence="8">
    <location>
        <begin position="302"/>
        <end position="323"/>
    </location>
</feature>
<dbReference type="Proteomes" id="UP000185655">
    <property type="component" value="Unassembled WGS sequence"/>
</dbReference>
<feature type="transmembrane region" description="Helical" evidence="8">
    <location>
        <begin position="329"/>
        <end position="350"/>
    </location>
</feature>
<proteinExistence type="predicted"/>
<keyword evidence="10" id="KW-0378">Hydrolase</keyword>
<feature type="transmembrane region" description="Helical" evidence="8">
    <location>
        <begin position="273"/>
        <end position="290"/>
    </location>
</feature>
<feature type="transmembrane region" description="Helical" evidence="8">
    <location>
        <begin position="244"/>
        <end position="261"/>
    </location>
</feature>
<dbReference type="OrthoDB" id="9796461at2"/>
<reference evidence="10 11" key="1">
    <citation type="submission" date="2016-11" db="EMBL/GenBank/DDBJ databases">
        <authorList>
            <person name="Jaros S."/>
            <person name="Januszkiewicz K."/>
            <person name="Wedrychowicz H."/>
        </authorList>
    </citation>
    <scope>NUCLEOTIDE SEQUENCE [LARGE SCALE GENOMIC DNA]</scope>
    <source>
        <strain evidence="10 11">DSM 22330</strain>
    </source>
</reference>
<evidence type="ECO:0000256" key="2">
    <source>
        <dbReference type="ARBA" id="ARBA00022475"/>
    </source>
</evidence>
<dbReference type="InterPro" id="IPR002656">
    <property type="entry name" value="Acyl_transf_3_dom"/>
</dbReference>
<protein>
    <submittedName>
        <fullName evidence="10">Peptidoglycan/LPS O-acetylase OafA/YrhL, contains acyltransferase and SGNH-hydrolase domains</fullName>
    </submittedName>
</protein>
<organism evidence="10 11">
    <name type="scientific">Pseudolactococcus chungangensis CAU 28 = DSM 22330</name>
    <dbReference type="NCBI Taxonomy" id="1122154"/>
    <lineage>
        <taxon>Bacteria</taxon>
        <taxon>Bacillati</taxon>
        <taxon>Bacillota</taxon>
        <taxon>Bacilli</taxon>
        <taxon>Lactobacillales</taxon>
        <taxon>Streptococcaceae</taxon>
        <taxon>Pseudolactococcus</taxon>
    </lineage>
</organism>
<feature type="transmembrane region" description="Helical" evidence="8">
    <location>
        <begin position="30"/>
        <end position="51"/>
    </location>
</feature>
<evidence type="ECO:0000256" key="5">
    <source>
        <dbReference type="ARBA" id="ARBA00022989"/>
    </source>
</evidence>
<dbReference type="GO" id="GO:0005886">
    <property type="term" value="C:plasma membrane"/>
    <property type="evidence" value="ECO:0007669"/>
    <property type="project" value="UniProtKB-SubCell"/>
</dbReference>
<keyword evidence="3 10" id="KW-0808">Transferase</keyword>
<sequence>MKIKWFSLIRILGLVTVLGYHFFVKSFPGGFIGVDIFFVFSGYLITSLFFIELEKSGSFTLLTYYKRRFIRIFPPLVIMIVTTLPFTLLLPSDFRANLAKQVAAAIGFVTNRFEIQSGLSYEAQQTPQLYIHTWTLSLEFLFYLIWGALLFILVFWLKKQGYTGKKLLGQTRFIVFVLAVLTSIGSIIYLEVTFNPNYLSYSYFAFASHAYPFFIGAIVATVVGVRISDKQKARFSNYPVKKTLLWSGIPILILLLLSLFGKFESSWTIRTNLILTSVLTAILIVQFRILHERTTSPEPKILMVLADTSYSVYLFHWPVWLVISHFLPQVFLAGVLSFIVSFTASAAVYYGIEPYFHGKQSVKWLMSKPIYGGLAVVVFVGLGVMGTAPTLSKTERSLHEAAISEAMVSLDQKGQLGQNLYDVGNNINANTSWYNPAAGFNTSTDMRLKQSTSISDKILNSSQTVLGDSVMVGVVPYLATILPDADVDAQVGLNYDSVLASFEKHVKAGTIGKYVIISAGANVTSDMTADVQKIIDSAPKGTRLVFVTPYDGKNKVVLNEFNTYLKSLQNKYNWLAVADWASYIEPQENRLWADKIHFAGKQDVAIDYLNLLAQSLNEIAKSKGKP</sequence>
<dbReference type="GO" id="GO:0009103">
    <property type="term" value="P:lipopolysaccharide biosynthetic process"/>
    <property type="evidence" value="ECO:0007669"/>
    <property type="project" value="TreeGrafter"/>
</dbReference>
<dbReference type="AlphaFoldDB" id="A0A1K2HFF9"/>
<dbReference type="SUPFAM" id="SSF52266">
    <property type="entry name" value="SGNH hydrolase"/>
    <property type="match status" value="1"/>
</dbReference>
<dbReference type="Pfam" id="PF01757">
    <property type="entry name" value="Acyl_transf_3"/>
    <property type="match status" value="1"/>
</dbReference>
<evidence type="ECO:0000313" key="10">
    <source>
        <dbReference type="EMBL" id="SFZ75584.1"/>
    </source>
</evidence>
<evidence type="ECO:0000256" key="3">
    <source>
        <dbReference type="ARBA" id="ARBA00022679"/>
    </source>
</evidence>
<keyword evidence="5 8" id="KW-1133">Transmembrane helix</keyword>
<evidence type="ECO:0000313" key="11">
    <source>
        <dbReference type="Proteomes" id="UP000185655"/>
    </source>
</evidence>
<keyword evidence="4 8" id="KW-0812">Transmembrane</keyword>
<keyword evidence="7 10" id="KW-0012">Acyltransferase</keyword>
<evidence type="ECO:0000256" key="4">
    <source>
        <dbReference type="ARBA" id="ARBA00022692"/>
    </source>
</evidence>
<feature type="transmembrane region" description="Helical" evidence="8">
    <location>
        <begin position="169"/>
        <end position="189"/>
    </location>
</feature>
<comment type="subcellular location">
    <subcellularLocation>
        <location evidence="1">Cell membrane</location>
        <topology evidence="1">Multi-pass membrane protein</topology>
    </subcellularLocation>
</comment>
<gene>
    <name evidence="10" type="ORF">SAMN02746068_01634</name>
</gene>
<evidence type="ECO:0000256" key="1">
    <source>
        <dbReference type="ARBA" id="ARBA00004651"/>
    </source>
</evidence>
<feature type="transmembrane region" description="Helical" evidence="8">
    <location>
        <begin position="7"/>
        <end position="24"/>
    </location>
</feature>
<feature type="transmembrane region" description="Helical" evidence="8">
    <location>
        <begin position="140"/>
        <end position="157"/>
    </location>
</feature>
<dbReference type="EMBL" id="FPKS01000010">
    <property type="protein sequence ID" value="SFZ75584.1"/>
    <property type="molecule type" value="Genomic_DNA"/>
</dbReference>
<dbReference type="Gene3D" id="3.40.50.1110">
    <property type="entry name" value="SGNH hydrolase"/>
    <property type="match status" value="1"/>
</dbReference>
<dbReference type="InterPro" id="IPR036514">
    <property type="entry name" value="SGNH_hydro_sf"/>
</dbReference>
<feature type="transmembrane region" description="Helical" evidence="8">
    <location>
        <begin position="201"/>
        <end position="223"/>
    </location>
</feature>
<evidence type="ECO:0000259" key="9">
    <source>
        <dbReference type="Pfam" id="PF01757"/>
    </source>
</evidence>
<accession>A0A1K2HFF9</accession>
<dbReference type="InterPro" id="IPR050879">
    <property type="entry name" value="Acyltransferase_3"/>
</dbReference>
<dbReference type="PANTHER" id="PTHR23028:SF53">
    <property type="entry name" value="ACYL_TRANSF_3 DOMAIN-CONTAINING PROTEIN"/>
    <property type="match status" value="1"/>
</dbReference>
<dbReference type="RefSeq" id="WP_031366774.1">
    <property type="nucleotide sequence ID" value="NZ_FPKS01000010.1"/>
</dbReference>